<sequence length="147" mass="15519">MKQIFALISGLVFGLGLIVSGMSDPAKVLNFLDVFGTWDPSLAFVMGGAIAVTAPGFAWLTRSRSRPFFDSQFRIPGRTDLDPKLMTGAAIFGLGWGLGGFCPGPALTALPIAATGTLIFVPFMLAGMWLARHTPDLSMPLSKGATQ</sequence>
<feature type="transmembrane region" description="Helical" evidence="1">
    <location>
        <begin position="81"/>
        <end position="101"/>
    </location>
</feature>
<dbReference type="eggNOG" id="COG2391">
    <property type="taxonomic scope" value="Bacteria"/>
</dbReference>
<evidence type="ECO:0000256" key="1">
    <source>
        <dbReference type="SAM" id="Phobius"/>
    </source>
</evidence>
<dbReference type="STRING" id="1122180.Lokhon_02383"/>
<dbReference type="EMBL" id="APGJ01000007">
    <property type="protein sequence ID" value="EYD70742.1"/>
    <property type="molecule type" value="Genomic_DNA"/>
</dbReference>
<keyword evidence="1" id="KW-0812">Transmembrane</keyword>
<dbReference type="RefSeq" id="WP_017929626.1">
    <property type="nucleotide sequence ID" value="NZ_KB823003.1"/>
</dbReference>
<reference evidence="2 3" key="1">
    <citation type="submission" date="2013-03" db="EMBL/GenBank/DDBJ databases">
        <authorList>
            <person name="Fiebig A."/>
            <person name="Goeker M."/>
            <person name="Klenk H.-P.P."/>
        </authorList>
    </citation>
    <scope>NUCLEOTIDE SEQUENCE [LARGE SCALE GENOMIC DNA]</scope>
    <source>
        <strain evidence="2 3">DSM 17492</strain>
    </source>
</reference>
<dbReference type="HOGENOM" id="CLU_037802_2_1_5"/>
<gene>
    <name evidence="2" type="ORF">Lokhon_02383</name>
</gene>
<comment type="caution">
    <text evidence="2">The sequence shown here is derived from an EMBL/GenBank/DDBJ whole genome shotgun (WGS) entry which is preliminary data.</text>
</comment>
<dbReference type="Pfam" id="PF20398">
    <property type="entry name" value="DUF6691"/>
    <property type="match status" value="1"/>
</dbReference>
<name>A0A017H8B1_9RHOB</name>
<dbReference type="InterPro" id="IPR046513">
    <property type="entry name" value="DUF6691"/>
</dbReference>
<keyword evidence="1" id="KW-0472">Membrane</keyword>
<protein>
    <recommendedName>
        <fullName evidence="4">YeeE/YedE family protein</fullName>
    </recommendedName>
</protein>
<dbReference type="PATRIC" id="fig|1122180.6.peg.2367"/>
<evidence type="ECO:0008006" key="4">
    <source>
        <dbReference type="Google" id="ProtNLM"/>
    </source>
</evidence>
<keyword evidence="1" id="KW-1133">Transmembrane helix</keyword>
<proteinExistence type="predicted"/>
<dbReference type="Proteomes" id="UP000025047">
    <property type="component" value="Unassembled WGS sequence"/>
</dbReference>
<accession>A0A017H8B1</accession>
<evidence type="ECO:0000313" key="2">
    <source>
        <dbReference type="EMBL" id="EYD70742.1"/>
    </source>
</evidence>
<dbReference type="OrthoDB" id="9790409at2"/>
<evidence type="ECO:0000313" key="3">
    <source>
        <dbReference type="Proteomes" id="UP000025047"/>
    </source>
</evidence>
<feature type="transmembrane region" description="Helical" evidence="1">
    <location>
        <begin position="107"/>
        <end position="131"/>
    </location>
</feature>
<feature type="transmembrane region" description="Helical" evidence="1">
    <location>
        <begin position="42"/>
        <end position="60"/>
    </location>
</feature>
<dbReference type="AlphaFoldDB" id="A0A017H8B1"/>
<organism evidence="2 3">
    <name type="scientific">Limimaricola hongkongensis DSM 17492</name>
    <dbReference type="NCBI Taxonomy" id="1122180"/>
    <lineage>
        <taxon>Bacteria</taxon>
        <taxon>Pseudomonadati</taxon>
        <taxon>Pseudomonadota</taxon>
        <taxon>Alphaproteobacteria</taxon>
        <taxon>Rhodobacterales</taxon>
        <taxon>Paracoccaceae</taxon>
        <taxon>Limimaricola</taxon>
    </lineage>
</organism>
<keyword evidence="3" id="KW-1185">Reference proteome</keyword>